<dbReference type="CDD" id="cd00397">
    <property type="entry name" value="DNA_BRE_C"/>
    <property type="match status" value="1"/>
</dbReference>
<dbReference type="InterPro" id="IPR050090">
    <property type="entry name" value="Tyrosine_recombinase_XerCD"/>
</dbReference>
<evidence type="ECO:0000256" key="2">
    <source>
        <dbReference type="ARBA" id="ARBA00023125"/>
    </source>
</evidence>
<dbReference type="SUPFAM" id="SSF56349">
    <property type="entry name" value="DNA breaking-rejoining enzymes"/>
    <property type="match status" value="1"/>
</dbReference>
<keyword evidence="8" id="KW-1185">Reference proteome</keyword>
<evidence type="ECO:0000313" key="8">
    <source>
        <dbReference type="Proteomes" id="UP000823736"/>
    </source>
</evidence>
<evidence type="ECO:0000259" key="5">
    <source>
        <dbReference type="PROSITE" id="PS51898"/>
    </source>
</evidence>
<dbReference type="RefSeq" id="WP_245334412.1">
    <property type="nucleotide sequence ID" value="NZ_JAGGLC010000001.1"/>
</dbReference>
<dbReference type="InterPro" id="IPR010998">
    <property type="entry name" value="Integrase_recombinase_N"/>
</dbReference>
<name>A0A8T4GXD3_9EURY</name>
<dbReference type="Pfam" id="PF00589">
    <property type="entry name" value="Phage_integrase"/>
    <property type="match status" value="1"/>
</dbReference>
<dbReference type="InterPro" id="IPR011010">
    <property type="entry name" value="DNA_brk_join_enz"/>
</dbReference>
<dbReference type="EMBL" id="JAGGLC010000001">
    <property type="protein sequence ID" value="MBP1985965.1"/>
    <property type="molecule type" value="Genomic_DNA"/>
</dbReference>
<dbReference type="Gene3D" id="1.10.443.10">
    <property type="entry name" value="Intergrase catalytic core"/>
    <property type="match status" value="1"/>
</dbReference>
<organism evidence="7 8">
    <name type="scientific">Halolamina salifodinae</name>
    <dbReference type="NCBI Taxonomy" id="1202767"/>
    <lineage>
        <taxon>Archaea</taxon>
        <taxon>Methanobacteriati</taxon>
        <taxon>Methanobacteriota</taxon>
        <taxon>Stenosarchaea group</taxon>
        <taxon>Halobacteria</taxon>
        <taxon>Halobacteriales</taxon>
        <taxon>Haloferacaceae</taxon>
    </lineage>
</organism>
<keyword evidence="1" id="KW-0229">DNA integration</keyword>
<keyword evidence="2 4" id="KW-0238">DNA-binding</keyword>
<reference evidence="7" key="1">
    <citation type="submission" date="2021-03" db="EMBL/GenBank/DDBJ databases">
        <title>Genomic Encyclopedia of Type Strains, Phase IV (KMG-IV): sequencing the most valuable type-strain genomes for metagenomic binning, comparative biology and taxonomic classification.</title>
        <authorList>
            <person name="Goeker M."/>
        </authorList>
    </citation>
    <scope>NUCLEOTIDE SEQUENCE</scope>
    <source>
        <strain evidence="7">DSM 26232</strain>
    </source>
</reference>
<evidence type="ECO:0000256" key="3">
    <source>
        <dbReference type="ARBA" id="ARBA00023172"/>
    </source>
</evidence>
<feature type="domain" description="Tyr recombinase" evidence="5">
    <location>
        <begin position="123"/>
        <end position="338"/>
    </location>
</feature>
<comment type="caution">
    <text evidence="7">The sequence shown here is derived from an EMBL/GenBank/DDBJ whole genome shotgun (WGS) entry which is preliminary data.</text>
</comment>
<dbReference type="Pfam" id="PF02899">
    <property type="entry name" value="Phage_int_SAM_1"/>
    <property type="match status" value="1"/>
</dbReference>
<dbReference type="PANTHER" id="PTHR30349:SF41">
    <property type="entry name" value="INTEGRASE_RECOMBINASE PROTEIN MJ0367-RELATED"/>
    <property type="match status" value="1"/>
</dbReference>
<feature type="domain" description="Core-binding (CB)" evidence="6">
    <location>
        <begin position="16"/>
        <end position="99"/>
    </location>
</feature>
<protein>
    <submittedName>
        <fullName evidence="7">Site-specific recombinase XerD</fullName>
    </submittedName>
</protein>
<dbReference type="Gene3D" id="1.10.150.130">
    <property type="match status" value="1"/>
</dbReference>
<dbReference type="InterPro" id="IPR002104">
    <property type="entry name" value="Integrase_catalytic"/>
</dbReference>
<dbReference type="AlphaFoldDB" id="A0A8T4GXD3"/>
<evidence type="ECO:0000256" key="1">
    <source>
        <dbReference type="ARBA" id="ARBA00022908"/>
    </source>
</evidence>
<dbReference type="GO" id="GO:0006310">
    <property type="term" value="P:DNA recombination"/>
    <property type="evidence" value="ECO:0007669"/>
    <property type="project" value="UniProtKB-KW"/>
</dbReference>
<dbReference type="PROSITE" id="PS51898">
    <property type="entry name" value="TYR_RECOMBINASE"/>
    <property type="match status" value="1"/>
</dbReference>
<dbReference type="Proteomes" id="UP000823736">
    <property type="component" value="Unassembled WGS sequence"/>
</dbReference>
<dbReference type="InterPro" id="IPR044068">
    <property type="entry name" value="CB"/>
</dbReference>
<dbReference type="InterPro" id="IPR013762">
    <property type="entry name" value="Integrase-like_cat_sf"/>
</dbReference>
<dbReference type="InterPro" id="IPR004107">
    <property type="entry name" value="Integrase_SAM-like_N"/>
</dbReference>
<evidence type="ECO:0000256" key="4">
    <source>
        <dbReference type="PROSITE-ProRule" id="PRU01248"/>
    </source>
</evidence>
<sequence length="344" mass="40172">MPEPSHERHRDHLVSMTPEEGLQRFLEQRKPSVAKSTYQNNRTTLEQFVGWLHDQEVDDLNDLTGRMLADYVHHRRQKVKPISLQKELSAIRVALEYWADLDAVEPGLRERVHAPEVVDGAEARDVKVDDETAEEILDYLERYHRATRDHVVLELWWHTGLRLGGTRALDVDDLRPEDEALAVKHRPQTETPLKNKQSGERWVWLGERLFDLVEEYIEVHRIDVTDEHGREPLFTTRQGRVSDSTLRDISYRWTQPCRWSECPHDREQESCEAYGAPNTPSKCPSAKSPHGWRRGSITDHLARGVSPEVVSERANVSLEVLYRHYDARQPDEKMAVRREHLEKK</sequence>
<dbReference type="PROSITE" id="PS51900">
    <property type="entry name" value="CB"/>
    <property type="match status" value="1"/>
</dbReference>
<accession>A0A8T4GXD3</accession>
<proteinExistence type="predicted"/>
<dbReference type="PANTHER" id="PTHR30349">
    <property type="entry name" value="PHAGE INTEGRASE-RELATED"/>
    <property type="match status" value="1"/>
</dbReference>
<dbReference type="GO" id="GO:0003677">
    <property type="term" value="F:DNA binding"/>
    <property type="evidence" value="ECO:0007669"/>
    <property type="project" value="UniProtKB-UniRule"/>
</dbReference>
<evidence type="ECO:0000259" key="6">
    <source>
        <dbReference type="PROSITE" id="PS51900"/>
    </source>
</evidence>
<dbReference type="GO" id="GO:0015074">
    <property type="term" value="P:DNA integration"/>
    <property type="evidence" value="ECO:0007669"/>
    <property type="project" value="UniProtKB-KW"/>
</dbReference>
<keyword evidence="3" id="KW-0233">DNA recombination</keyword>
<gene>
    <name evidence="7" type="ORF">J2753_000438</name>
</gene>
<evidence type="ECO:0000313" key="7">
    <source>
        <dbReference type="EMBL" id="MBP1985965.1"/>
    </source>
</evidence>